<evidence type="ECO:0000313" key="2">
    <source>
        <dbReference type="Proteomes" id="UP000275846"/>
    </source>
</evidence>
<name>A0A183SFY0_SCHSO</name>
<dbReference type="Proteomes" id="UP000275846">
    <property type="component" value="Unassembled WGS sequence"/>
</dbReference>
<dbReference type="EMBL" id="UYSU01032439">
    <property type="protein sequence ID" value="VDL89513.1"/>
    <property type="molecule type" value="Genomic_DNA"/>
</dbReference>
<gene>
    <name evidence="1" type="ORF">SSLN_LOCUS3128</name>
</gene>
<reference evidence="1 2" key="2">
    <citation type="submission" date="2018-11" db="EMBL/GenBank/DDBJ databases">
        <authorList>
            <consortium name="Pathogen Informatics"/>
        </authorList>
    </citation>
    <scope>NUCLEOTIDE SEQUENCE [LARGE SCALE GENOMIC DNA]</scope>
    <source>
        <strain evidence="1 2">NST_G2</strain>
    </source>
</reference>
<protein>
    <submittedName>
        <fullName evidence="1 3">Uncharacterized protein</fullName>
    </submittedName>
</protein>
<accession>A0A183SFY0</accession>
<keyword evidence="2" id="KW-1185">Reference proteome</keyword>
<sequence length="96" mass="10178">MFSNCCARVCVLLYPRGGESEWPLDGVFNWHLGSRDYLDEPVCPSGARSTGCRSASQEPLTVTVDDLETASLEQGGWASPVGSNASAAIKVIRSGS</sequence>
<dbReference type="AlphaFoldDB" id="A0A183SFY0"/>
<reference evidence="3" key="1">
    <citation type="submission" date="2016-06" db="UniProtKB">
        <authorList>
            <consortium name="WormBaseParasite"/>
        </authorList>
    </citation>
    <scope>IDENTIFICATION</scope>
</reference>
<dbReference type="WBParaSite" id="SSLN_0000322801-mRNA-1">
    <property type="protein sequence ID" value="SSLN_0000322801-mRNA-1"/>
    <property type="gene ID" value="SSLN_0000322801"/>
</dbReference>
<evidence type="ECO:0000313" key="1">
    <source>
        <dbReference type="EMBL" id="VDL89513.1"/>
    </source>
</evidence>
<proteinExistence type="predicted"/>
<evidence type="ECO:0000313" key="3">
    <source>
        <dbReference type="WBParaSite" id="SSLN_0000322801-mRNA-1"/>
    </source>
</evidence>
<organism evidence="3">
    <name type="scientific">Schistocephalus solidus</name>
    <name type="common">Tapeworm</name>
    <dbReference type="NCBI Taxonomy" id="70667"/>
    <lineage>
        <taxon>Eukaryota</taxon>
        <taxon>Metazoa</taxon>
        <taxon>Spiralia</taxon>
        <taxon>Lophotrochozoa</taxon>
        <taxon>Platyhelminthes</taxon>
        <taxon>Cestoda</taxon>
        <taxon>Eucestoda</taxon>
        <taxon>Diphyllobothriidea</taxon>
        <taxon>Diphyllobothriidae</taxon>
        <taxon>Schistocephalus</taxon>
    </lineage>
</organism>